<feature type="chain" id="PRO_5007870542" evidence="3">
    <location>
        <begin position="20"/>
        <end position="772"/>
    </location>
</feature>
<evidence type="ECO:0000259" key="4">
    <source>
        <dbReference type="PROSITE" id="PS00624"/>
    </source>
</evidence>
<evidence type="ECO:0000256" key="3">
    <source>
        <dbReference type="SAM" id="SignalP"/>
    </source>
</evidence>
<gene>
    <name evidence="5" type="ORF">EXIGLDRAFT_720262</name>
</gene>
<feature type="compositionally biased region" description="Low complexity" evidence="2">
    <location>
        <begin position="206"/>
        <end position="225"/>
    </location>
</feature>
<dbReference type="Proteomes" id="UP000077266">
    <property type="component" value="Unassembled WGS sequence"/>
</dbReference>
<dbReference type="InterPro" id="IPR015920">
    <property type="entry name" value="Cellobiose_DH-like_cyt"/>
</dbReference>
<dbReference type="InterPro" id="IPR036188">
    <property type="entry name" value="FAD/NAD-bd_sf"/>
</dbReference>
<dbReference type="AlphaFoldDB" id="A0A166ACA5"/>
<organism evidence="5 6">
    <name type="scientific">Exidia glandulosa HHB12029</name>
    <dbReference type="NCBI Taxonomy" id="1314781"/>
    <lineage>
        <taxon>Eukaryota</taxon>
        <taxon>Fungi</taxon>
        <taxon>Dikarya</taxon>
        <taxon>Basidiomycota</taxon>
        <taxon>Agaricomycotina</taxon>
        <taxon>Agaricomycetes</taxon>
        <taxon>Auriculariales</taxon>
        <taxon>Exidiaceae</taxon>
        <taxon>Exidia</taxon>
    </lineage>
</organism>
<dbReference type="Gene3D" id="2.60.40.1210">
    <property type="entry name" value="Cellobiose dehydrogenase, cytochrome domain"/>
    <property type="match status" value="1"/>
</dbReference>
<name>A0A166ACA5_EXIGL</name>
<evidence type="ECO:0000313" key="5">
    <source>
        <dbReference type="EMBL" id="KZV90569.1"/>
    </source>
</evidence>
<dbReference type="STRING" id="1314781.A0A166ACA5"/>
<dbReference type="PANTHER" id="PTHR47190:SF4">
    <property type="entry name" value="DEHYDROGENASE, PUTATIVE-RELATED"/>
    <property type="match status" value="1"/>
</dbReference>
<evidence type="ECO:0000313" key="6">
    <source>
        <dbReference type="Proteomes" id="UP000077266"/>
    </source>
</evidence>
<feature type="domain" description="Glucose-methanol-choline oxidoreductase N-terminal" evidence="4">
    <location>
        <begin position="482"/>
        <end position="496"/>
    </location>
</feature>
<feature type="signal peptide" evidence="3">
    <location>
        <begin position="1"/>
        <end position="19"/>
    </location>
</feature>
<dbReference type="Pfam" id="PF00732">
    <property type="entry name" value="GMC_oxred_N"/>
    <property type="match status" value="1"/>
</dbReference>
<reference evidence="5 6" key="1">
    <citation type="journal article" date="2016" name="Mol. Biol. Evol.">
        <title>Comparative Genomics of Early-Diverging Mushroom-Forming Fungi Provides Insights into the Origins of Lignocellulose Decay Capabilities.</title>
        <authorList>
            <person name="Nagy L.G."/>
            <person name="Riley R."/>
            <person name="Tritt A."/>
            <person name="Adam C."/>
            <person name="Daum C."/>
            <person name="Floudas D."/>
            <person name="Sun H."/>
            <person name="Yadav J.S."/>
            <person name="Pangilinan J."/>
            <person name="Larsson K.H."/>
            <person name="Matsuura K."/>
            <person name="Barry K."/>
            <person name="Labutti K."/>
            <person name="Kuo R."/>
            <person name="Ohm R.A."/>
            <person name="Bhattacharya S.S."/>
            <person name="Shirouzu T."/>
            <person name="Yoshinaga Y."/>
            <person name="Martin F.M."/>
            <person name="Grigoriev I.V."/>
            <person name="Hibbett D.S."/>
        </authorList>
    </citation>
    <scope>NUCLEOTIDE SEQUENCE [LARGE SCALE GENOMIC DNA]</scope>
    <source>
        <strain evidence="5 6">HHB12029</strain>
    </source>
</reference>
<dbReference type="SUPFAM" id="SSF51905">
    <property type="entry name" value="FAD/NAD(P)-binding domain"/>
    <property type="match status" value="1"/>
</dbReference>
<dbReference type="PROSITE" id="PS00624">
    <property type="entry name" value="GMC_OXRED_2"/>
    <property type="match status" value="1"/>
</dbReference>
<dbReference type="Pfam" id="PF16010">
    <property type="entry name" value="CDH-cyt"/>
    <property type="match status" value="1"/>
</dbReference>
<dbReference type="EMBL" id="KV426046">
    <property type="protein sequence ID" value="KZV90569.1"/>
    <property type="molecule type" value="Genomic_DNA"/>
</dbReference>
<dbReference type="Gene3D" id="3.30.410.10">
    <property type="entry name" value="Cholesterol Oxidase, domain 2"/>
    <property type="match status" value="1"/>
</dbReference>
<sequence>MRLSLAVAAVAAYARFALAQSTQFCDSGAGNLCFQSFTDPVHGISFRMVFPTSTTATEFIGEIEAPTGVAWAGLALGGGMLNNPLLMAWPNNGALVTTARIAAGYVQPTAYTGLTLTTIAGSSHVNSTGWKWTFRCQNCTSWSGGSFDPNGTPVMAWAYGATPVFTPADPNSNFAQHDDFGFWGMVTSAAHDANYQSFLNGGGGTTTAPPTSTTTTTSATSTPTLPPAQATPYDYIIVGAGAGGIVAADKLSQAGKKVLLIERGGPSTAETGGNNIPPWAKGTNDTRFDVPGLFESMFTGNTFWWCKDTNFFAGCLTGGGTSVNAALYWLPTDDDFSTGNGWPSGWQQAGQYASIINGRMPSTDTPSPDGKLYLQESYNVVQQILKPLGYSELTINSNRNFKDHVYGHSAYNFVNGKRAGPVATYLRTSKARSNFKFLQYVYVQSVVRNGATITGVQTNDTTVGPNGFIPLTKNGRVILSAGSFGTPRILFTSGIGPTDMIQVAQKNPTVGSLVPAQSSWINLPVGFNVQDNPSINLIFQHPTVDAYDNWDSAVIWDNPRPADAAQYLKSNTGPFAGASPRLNFWQALGGPDGKTRWMQGTVRPGAGSVTTKYPYDSSKIFTITVYLSYGITSRGRIGIDAAMKGQALVNPWFQDPVDKTVLLDGLNQIINSAKQVSNLTLVTPDKDTALTDYVNNYDPSAMCSNHWIGSAKIGTSNTTSVVDSNTKVWGTNNLFVVDASIWPSLPMGNPHAAIMASAELAVAKILALSGGP</sequence>
<keyword evidence="3" id="KW-0732">Signal</keyword>
<dbReference type="Gene3D" id="3.50.50.60">
    <property type="entry name" value="FAD/NAD(P)-binding domain"/>
    <property type="match status" value="1"/>
</dbReference>
<dbReference type="GO" id="GO:0050660">
    <property type="term" value="F:flavin adenine dinucleotide binding"/>
    <property type="evidence" value="ECO:0007669"/>
    <property type="project" value="InterPro"/>
</dbReference>
<dbReference type="Pfam" id="PF05199">
    <property type="entry name" value="GMC_oxred_C"/>
    <property type="match status" value="1"/>
</dbReference>
<dbReference type="OrthoDB" id="413885at2759"/>
<dbReference type="GO" id="GO:0016614">
    <property type="term" value="F:oxidoreductase activity, acting on CH-OH group of donors"/>
    <property type="evidence" value="ECO:0007669"/>
    <property type="project" value="InterPro"/>
</dbReference>
<dbReference type="InParanoid" id="A0A166ACA5"/>
<proteinExistence type="predicted"/>
<keyword evidence="6" id="KW-1185">Reference proteome</keyword>
<dbReference type="SUPFAM" id="SSF49344">
    <property type="entry name" value="CBD9-like"/>
    <property type="match status" value="1"/>
</dbReference>
<dbReference type="InterPro" id="IPR005018">
    <property type="entry name" value="DOMON_domain"/>
</dbReference>
<dbReference type="SMART" id="SM00664">
    <property type="entry name" value="DoH"/>
    <property type="match status" value="1"/>
</dbReference>
<dbReference type="InterPro" id="IPR000172">
    <property type="entry name" value="GMC_OxRdtase_N"/>
</dbReference>
<accession>A0A166ACA5</accession>
<evidence type="ECO:0000256" key="2">
    <source>
        <dbReference type="SAM" id="MobiDB-lite"/>
    </source>
</evidence>
<dbReference type="InterPro" id="IPR007867">
    <property type="entry name" value="GMC_OxRtase_C"/>
</dbReference>
<evidence type="ECO:0000256" key="1">
    <source>
        <dbReference type="ARBA" id="ARBA00001974"/>
    </source>
</evidence>
<comment type="cofactor">
    <cofactor evidence="1">
        <name>FAD</name>
        <dbReference type="ChEBI" id="CHEBI:57692"/>
    </cofactor>
</comment>
<dbReference type="SUPFAM" id="SSF54373">
    <property type="entry name" value="FAD-linked reductases, C-terminal domain"/>
    <property type="match status" value="1"/>
</dbReference>
<dbReference type="PANTHER" id="PTHR47190">
    <property type="entry name" value="DEHYDROGENASE, PUTATIVE-RELATED"/>
    <property type="match status" value="1"/>
</dbReference>
<protein>
    <submittedName>
        <fullName evidence="5">Cellobiose dehydrogenase</fullName>
    </submittedName>
</protein>
<dbReference type="InterPro" id="IPR053208">
    <property type="entry name" value="GMC_Oxidoreductase_CD"/>
</dbReference>
<dbReference type="CDD" id="cd09630">
    <property type="entry name" value="CDH_like_cytochrome"/>
    <property type="match status" value="1"/>
</dbReference>
<feature type="region of interest" description="Disordered" evidence="2">
    <location>
        <begin position="200"/>
        <end position="225"/>
    </location>
</feature>